<reference evidence="1 2" key="1">
    <citation type="submission" date="2014-04" db="EMBL/GenBank/DDBJ databases">
        <title>A new species of microsporidia sheds light on the evolution of extreme parasitism.</title>
        <authorList>
            <person name="Haag K.L."/>
            <person name="James T.Y."/>
            <person name="Larsson R."/>
            <person name="Schaer T.M."/>
            <person name="Refardt D."/>
            <person name="Pombert J.-F."/>
            <person name="Ebert D."/>
        </authorList>
    </citation>
    <scope>NUCLEOTIDE SEQUENCE [LARGE SCALE GENOMIC DNA]</scope>
    <source>
        <strain evidence="1 2">UGP3</strain>
        <tissue evidence="1">Spores</tissue>
    </source>
</reference>
<keyword evidence="2" id="KW-1185">Reference proteome</keyword>
<dbReference type="VEuPathDB" id="MicrosporidiaDB:DI09_102p40"/>
<dbReference type="RefSeq" id="XP_013239656.1">
    <property type="nucleotide sequence ID" value="XM_013384202.1"/>
</dbReference>
<evidence type="ECO:0000313" key="2">
    <source>
        <dbReference type="Proteomes" id="UP000029725"/>
    </source>
</evidence>
<gene>
    <name evidence="1" type="ORF">DI09_102p40</name>
</gene>
<organism evidence="1 2">
    <name type="scientific">Mitosporidium daphniae</name>
    <dbReference type="NCBI Taxonomy" id="1485682"/>
    <lineage>
        <taxon>Eukaryota</taxon>
        <taxon>Fungi</taxon>
        <taxon>Fungi incertae sedis</taxon>
        <taxon>Microsporidia</taxon>
        <taxon>Mitosporidium</taxon>
    </lineage>
</organism>
<sequence length="129" mass="14660">MACFPTIGNLSSEFSSTISSPLERVYFHFASNVFWESYTSIFGLTSIVDKEKTLNIFVPTDLSWEREKLSGFILSLVELAEKCLGCQVLRIFPVEGSFILSSFRNDLEFAGFVPDSPLQTPKFYFLRFA</sequence>
<dbReference type="AlphaFoldDB" id="A0A098VWC6"/>
<dbReference type="GeneID" id="25257892"/>
<dbReference type="Proteomes" id="UP000029725">
    <property type="component" value="Unassembled WGS sequence"/>
</dbReference>
<dbReference type="EMBL" id="JMKJ01000003">
    <property type="protein sequence ID" value="KGG53220.1"/>
    <property type="molecule type" value="Genomic_DNA"/>
</dbReference>
<evidence type="ECO:0008006" key="3">
    <source>
        <dbReference type="Google" id="ProtNLM"/>
    </source>
</evidence>
<accession>A0A098VWC6</accession>
<proteinExistence type="predicted"/>
<comment type="caution">
    <text evidence="1">The sequence shown here is derived from an EMBL/GenBank/DDBJ whole genome shotgun (WGS) entry which is preliminary data.</text>
</comment>
<evidence type="ECO:0000313" key="1">
    <source>
        <dbReference type="EMBL" id="KGG53220.1"/>
    </source>
</evidence>
<protein>
    <recommendedName>
        <fullName evidence="3">Ornithine decarboxylase antizyme</fullName>
    </recommendedName>
</protein>
<dbReference type="HOGENOM" id="CLU_1949338_0_0_1"/>
<name>A0A098VWC6_9MICR</name>